<keyword evidence="2" id="KW-1185">Reference proteome</keyword>
<protein>
    <submittedName>
        <fullName evidence="1">Uncharacterized protein</fullName>
    </submittedName>
</protein>
<evidence type="ECO:0000313" key="1">
    <source>
        <dbReference type="EMBL" id="KAI3672823.1"/>
    </source>
</evidence>
<dbReference type="Proteomes" id="UP001055879">
    <property type="component" value="Linkage Group LG15"/>
</dbReference>
<accession>A0ACB8XQV8</accession>
<proteinExistence type="predicted"/>
<sequence length="133" mass="15088">MYKPSQSFFTTNTCPPNIIFHIKPISKILKISQENLTINIMATIVFIVFYSFGCACFLALASVALYCFIKKSKCTKTTEKDEMMHVDEHLKVKEDILEGPNGTKTVAITIDDDLHVHENKESSKNENHQTTMV</sequence>
<comment type="caution">
    <text evidence="1">The sequence shown here is derived from an EMBL/GenBank/DDBJ whole genome shotgun (WGS) entry which is preliminary data.</text>
</comment>
<organism evidence="1 2">
    <name type="scientific">Arctium lappa</name>
    <name type="common">Greater burdock</name>
    <name type="synonym">Lappa major</name>
    <dbReference type="NCBI Taxonomy" id="4217"/>
    <lineage>
        <taxon>Eukaryota</taxon>
        <taxon>Viridiplantae</taxon>
        <taxon>Streptophyta</taxon>
        <taxon>Embryophyta</taxon>
        <taxon>Tracheophyta</taxon>
        <taxon>Spermatophyta</taxon>
        <taxon>Magnoliopsida</taxon>
        <taxon>eudicotyledons</taxon>
        <taxon>Gunneridae</taxon>
        <taxon>Pentapetalae</taxon>
        <taxon>asterids</taxon>
        <taxon>campanulids</taxon>
        <taxon>Asterales</taxon>
        <taxon>Asteraceae</taxon>
        <taxon>Carduoideae</taxon>
        <taxon>Cardueae</taxon>
        <taxon>Arctiinae</taxon>
        <taxon>Arctium</taxon>
    </lineage>
</organism>
<evidence type="ECO:0000313" key="2">
    <source>
        <dbReference type="Proteomes" id="UP001055879"/>
    </source>
</evidence>
<reference evidence="1 2" key="2">
    <citation type="journal article" date="2022" name="Mol. Ecol. Resour.">
        <title>The genomes of chicory, endive, great burdock and yacon provide insights into Asteraceae paleo-polyploidization history and plant inulin production.</title>
        <authorList>
            <person name="Fan W."/>
            <person name="Wang S."/>
            <person name="Wang H."/>
            <person name="Wang A."/>
            <person name="Jiang F."/>
            <person name="Liu H."/>
            <person name="Zhao H."/>
            <person name="Xu D."/>
            <person name="Zhang Y."/>
        </authorList>
    </citation>
    <scope>NUCLEOTIDE SEQUENCE [LARGE SCALE GENOMIC DNA]</scope>
    <source>
        <strain evidence="2">cv. Niubang</strain>
    </source>
</reference>
<gene>
    <name evidence="1" type="ORF">L6452_38923</name>
</gene>
<dbReference type="EMBL" id="CM042061">
    <property type="protein sequence ID" value="KAI3672823.1"/>
    <property type="molecule type" value="Genomic_DNA"/>
</dbReference>
<name>A0ACB8XQV8_ARCLA</name>
<reference evidence="2" key="1">
    <citation type="journal article" date="2022" name="Mol. Ecol. Resour.">
        <title>The genomes of chicory, endive, great burdock and yacon provide insights into Asteraceae palaeo-polyploidization history and plant inulin production.</title>
        <authorList>
            <person name="Fan W."/>
            <person name="Wang S."/>
            <person name="Wang H."/>
            <person name="Wang A."/>
            <person name="Jiang F."/>
            <person name="Liu H."/>
            <person name="Zhao H."/>
            <person name="Xu D."/>
            <person name="Zhang Y."/>
        </authorList>
    </citation>
    <scope>NUCLEOTIDE SEQUENCE [LARGE SCALE GENOMIC DNA]</scope>
    <source>
        <strain evidence="2">cv. Niubang</strain>
    </source>
</reference>